<evidence type="ECO:0000313" key="2">
    <source>
        <dbReference type="EMBL" id="GAF73667.1"/>
    </source>
</evidence>
<name>X0SCN1_9ZZZZ</name>
<comment type="caution">
    <text evidence="2">The sequence shown here is derived from an EMBL/GenBank/DDBJ whole genome shotgun (WGS) entry which is preliminary data.</text>
</comment>
<sequence>MTSKNIKYFESISFNYMILVAVGAGFTVAHAVMGMWPWFWVGIGITVGSMYVAITAAMEVDAQKEMTQAIEEARQEKVRQYYKKDN</sequence>
<protein>
    <submittedName>
        <fullName evidence="2">Uncharacterized protein</fullName>
    </submittedName>
</protein>
<feature type="transmembrane region" description="Helical" evidence="1">
    <location>
        <begin position="38"/>
        <end position="58"/>
    </location>
</feature>
<gene>
    <name evidence="2" type="ORF">S01H1_17630</name>
</gene>
<accession>X0SCN1</accession>
<reference evidence="2" key="1">
    <citation type="journal article" date="2014" name="Front. Microbiol.">
        <title>High frequency of phylogenetically diverse reductive dehalogenase-homologous genes in deep subseafloor sedimentary metagenomes.</title>
        <authorList>
            <person name="Kawai M."/>
            <person name="Futagami T."/>
            <person name="Toyoda A."/>
            <person name="Takaki Y."/>
            <person name="Nishi S."/>
            <person name="Hori S."/>
            <person name="Arai W."/>
            <person name="Tsubouchi T."/>
            <person name="Morono Y."/>
            <person name="Uchiyama I."/>
            <person name="Ito T."/>
            <person name="Fujiyama A."/>
            <person name="Inagaki F."/>
            <person name="Takami H."/>
        </authorList>
    </citation>
    <scope>NUCLEOTIDE SEQUENCE</scope>
    <source>
        <strain evidence="2">Expedition CK06-06</strain>
    </source>
</reference>
<dbReference type="AlphaFoldDB" id="X0SCN1"/>
<feature type="transmembrane region" description="Helical" evidence="1">
    <location>
        <begin position="12"/>
        <end position="32"/>
    </location>
</feature>
<dbReference type="EMBL" id="BARS01009368">
    <property type="protein sequence ID" value="GAF73667.1"/>
    <property type="molecule type" value="Genomic_DNA"/>
</dbReference>
<organism evidence="2">
    <name type="scientific">marine sediment metagenome</name>
    <dbReference type="NCBI Taxonomy" id="412755"/>
    <lineage>
        <taxon>unclassified sequences</taxon>
        <taxon>metagenomes</taxon>
        <taxon>ecological metagenomes</taxon>
    </lineage>
</organism>
<keyword evidence="1" id="KW-0472">Membrane</keyword>
<proteinExistence type="predicted"/>
<evidence type="ECO:0000256" key="1">
    <source>
        <dbReference type="SAM" id="Phobius"/>
    </source>
</evidence>
<keyword evidence="1" id="KW-0812">Transmembrane</keyword>
<keyword evidence="1" id="KW-1133">Transmembrane helix</keyword>